<organism evidence="1 2">
    <name type="scientific">Candidatus Bacteroides pullicola</name>
    <dbReference type="NCBI Taxonomy" id="2838475"/>
    <lineage>
        <taxon>Bacteria</taxon>
        <taxon>Pseudomonadati</taxon>
        <taxon>Bacteroidota</taxon>
        <taxon>Bacteroidia</taxon>
        <taxon>Bacteroidales</taxon>
        <taxon>Bacteroidaceae</taxon>
        <taxon>Bacteroides</taxon>
    </lineage>
</organism>
<dbReference type="EMBL" id="DXCV01000043">
    <property type="protein sequence ID" value="HIY88301.1"/>
    <property type="molecule type" value="Genomic_DNA"/>
</dbReference>
<evidence type="ECO:0000313" key="2">
    <source>
        <dbReference type="Proteomes" id="UP000886851"/>
    </source>
</evidence>
<name>A0A9D2CLL7_9BACE</name>
<dbReference type="AlphaFoldDB" id="A0A9D2CLL7"/>
<dbReference type="Gene3D" id="3.40.91.50">
    <property type="match status" value="1"/>
</dbReference>
<protein>
    <submittedName>
        <fullName evidence="1">AlwI family type II restriction endonuclease</fullName>
        <ecNumber evidence="1">3.1.21.-</ecNumber>
    </submittedName>
</protein>
<dbReference type="GO" id="GO:0004519">
    <property type="term" value="F:endonuclease activity"/>
    <property type="evidence" value="ECO:0007669"/>
    <property type="project" value="UniProtKB-KW"/>
</dbReference>
<accession>A0A9D2CLL7</accession>
<dbReference type="Proteomes" id="UP000886851">
    <property type="component" value="Unassembled WGS sequence"/>
</dbReference>
<dbReference type="GO" id="GO:0016787">
    <property type="term" value="F:hydrolase activity"/>
    <property type="evidence" value="ECO:0007669"/>
    <property type="project" value="UniProtKB-KW"/>
</dbReference>
<reference evidence="1" key="1">
    <citation type="journal article" date="2021" name="PeerJ">
        <title>Extensive microbial diversity within the chicken gut microbiome revealed by metagenomics and culture.</title>
        <authorList>
            <person name="Gilroy R."/>
            <person name="Ravi A."/>
            <person name="Getino M."/>
            <person name="Pursley I."/>
            <person name="Horton D.L."/>
            <person name="Alikhan N.F."/>
            <person name="Baker D."/>
            <person name="Gharbi K."/>
            <person name="Hall N."/>
            <person name="Watson M."/>
            <person name="Adriaenssens E.M."/>
            <person name="Foster-Nyarko E."/>
            <person name="Jarju S."/>
            <person name="Secka A."/>
            <person name="Antonio M."/>
            <person name="Oren A."/>
            <person name="Chaudhuri R.R."/>
            <person name="La Ragione R."/>
            <person name="Hildebrand F."/>
            <person name="Pallen M.J."/>
        </authorList>
    </citation>
    <scope>NUCLEOTIDE SEQUENCE</scope>
    <source>
        <strain evidence="1">Gambia2-208</strain>
    </source>
</reference>
<dbReference type="CDD" id="cd22316">
    <property type="entry name" value="BspD6I-like"/>
    <property type="match status" value="1"/>
</dbReference>
<sequence length="566" mass="65642">MAYLKNRRTLFATTSPRTPSLMLPDIRLLAEHFSGEPWNTVTQEKYTELLYQSDENKGQKLYSGYKDLVARDRINRSPKKFGFVRLSPVVELTPAGRIWLDSPRKAEILLRQLLKYQLPSPYHVQTPDDKTRFWGKPYLELFRLIRHFGSITFDEMQAFGLQLTDYRDFDRIVDKIETFRRDKAANKGSYKKFLDETLNANILRIYEDEITQGRTRTRETADASLEKFLKTKKNNLRDYADSIFRHLRGTEMVNISQSGHSISIAPEKRAEVDYLLATIDREPCFVDDYEPYVAYLGNPEIPHLLTDDRERLIQTLHEEFPEQDFPSEADINTLKDLLAEKRETRKNEIVSEQIRALKDQRQYEDIAEKFKGIRAKSYYDTPLMFEWNAWRAMTMIDGGDIQANLSLDDNGLPLSTAPGNMADITCDYGTFGVTVELTLATGKRQFAMESEPVPRHLGRYKEMTGKQAYCLFIAPKINEATIAFFFGLHKSPIDFYGGETIIVPLELSYFEKMLADSYKADYIPSPAHVERFFLRAMEIAAECTGKNGWKKWHEQVTDMAENWLSI</sequence>
<dbReference type="Pfam" id="PF09491">
    <property type="entry name" value="RE_AlwI"/>
    <property type="match status" value="1"/>
</dbReference>
<keyword evidence="1" id="KW-0540">Nuclease</keyword>
<dbReference type="InterPro" id="IPR018573">
    <property type="entry name" value="Restrct_endonuc_II_AlwI"/>
</dbReference>
<gene>
    <name evidence="1" type="ORF">H9824_06320</name>
</gene>
<keyword evidence="1" id="KW-0378">Hydrolase</keyword>
<reference evidence="1" key="2">
    <citation type="submission" date="2021-04" db="EMBL/GenBank/DDBJ databases">
        <authorList>
            <person name="Gilroy R."/>
        </authorList>
    </citation>
    <scope>NUCLEOTIDE SEQUENCE</scope>
    <source>
        <strain evidence="1">Gambia2-208</strain>
    </source>
</reference>
<comment type="caution">
    <text evidence="1">The sequence shown here is derived from an EMBL/GenBank/DDBJ whole genome shotgun (WGS) entry which is preliminary data.</text>
</comment>
<evidence type="ECO:0000313" key="1">
    <source>
        <dbReference type="EMBL" id="HIY88301.1"/>
    </source>
</evidence>
<keyword evidence="1" id="KW-0255">Endonuclease</keyword>
<dbReference type="EC" id="3.1.21.-" evidence="1"/>
<proteinExistence type="predicted"/>